<keyword evidence="6" id="KW-0732">Signal</keyword>
<dbReference type="GO" id="GO:0005102">
    <property type="term" value="F:signaling receptor binding"/>
    <property type="evidence" value="ECO:0007669"/>
    <property type="project" value="InterPro"/>
</dbReference>
<dbReference type="GO" id="GO:0050776">
    <property type="term" value="P:regulation of immune response"/>
    <property type="evidence" value="ECO:0007669"/>
    <property type="project" value="InterPro"/>
</dbReference>
<reference evidence="15" key="2">
    <citation type="submission" date="2025-08" db="UniProtKB">
        <authorList>
            <consortium name="Ensembl"/>
        </authorList>
    </citation>
    <scope>IDENTIFICATION</scope>
</reference>
<evidence type="ECO:0000256" key="3">
    <source>
        <dbReference type="ARBA" id="ARBA00018050"/>
    </source>
</evidence>
<evidence type="ECO:0000256" key="5">
    <source>
        <dbReference type="ARBA" id="ARBA00022692"/>
    </source>
</evidence>
<organism evidence="15 16">
    <name type="scientific">Sus scrofa</name>
    <name type="common">Pig</name>
    <dbReference type="NCBI Taxonomy" id="9823"/>
    <lineage>
        <taxon>Eukaryota</taxon>
        <taxon>Metazoa</taxon>
        <taxon>Chordata</taxon>
        <taxon>Craniata</taxon>
        <taxon>Vertebrata</taxon>
        <taxon>Euteleostomi</taxon>
        <taxon>Mammalia</taxon>
        <taxon>Eutheria</taxon>
        <taxon>Laurasiatheria</taxon>
        <taxon>Artiodactyla</taxon>
        <taxon>Suina</taxon>
        <taxon>Suidae</taxon>
        <taxon>Sus</taxon>
    </lineage>
</organism>
<evidence type="ECO:0000256" key="12">
    <source>
        <dbReference type="ARBA" id="ARBA00031263"/>
    </source>
</evidence>
<reference evidence="15 16" key="1">
    <citation type="submission" date="2017-08" db="EMBL/GenBank/DDBJ databases">
        <title>USMARCv1.0.</title>
        <authorList>
            <person name="Hannum G.I."/>
            <person name="Koren S."/>
            <person name="Schroeder S.G."/>
            <person name="Chin S.C."/>
            <person name="Nonneman D.J."/>
            <person name="Becker S.A."/>
            <person name="Rosen B.D."/>
            <person name="Bickhart D.M."/>
            <person name="Putnam N.H."/>
            <person name="Green R.E."/>
            <person name="Tuggle C.K."/>
            <person name="Liu H."/>
            <person name="Rohrer G.A."/>
            <person name="Warr A."/>
            <person name="Hall R."/>
            <person name="Kim K."/>
            <person name="Hume D.A."/>
            <person name="Talbot R."/>
            <person name="Chow W."/>
            <person name="Howe K."/>
            <person name="Schwartz A.S."/>
            <person name="Watson M."/>
            <person name="Archibald A.L."/>
            <person name="Phillippy A.M."/>
            <person name="Smith T.P.L."/>
        </authorList>
    </citation>
    <scope>NUCLEOTIDE SEQUENCE [LARGE SCALE GENOMIC DNA]</scope>
</reference>
<dbReference type="PANTHER" id="PTHR21409:SF1">
    <property type="entry name" value="HEMATOPOIETIC CELL SIGNAL TRANSDUCER"/>
    <property type="match status" value="1"/>
</dbReference>
<evidence type="ECO:0000313" key="16">
    <source>
        <dbReference type="Proteomes" id="UP000314985"/>
    </source>
</evidence>
<keyword evidence="10" id="KW-0325">Glycoprotein</keyword>
<dbReference type="Pfam" id="PF07213">
    <property type="entry name" value="DAP10"/>
    <property type="match status" value="1"/>
</dbReference>
<dbReference type="GO" id="GO:0051897">
    <property type="term" value="P:positive regulation of phosphatidylinositol 3-kinase/protein kinase B signal transduction"/>
    <property type="evidence" value="ECO:0007669"/>
    <property type="project" value="InterPro"/>
</dbReference>
<feature type="compositionally biased region" description="Low complexity" evidence="13">
    <location>
        <begin position="147"/>
        <end position="157"/>
    </location>
</feature>
<dbReference type="GO" id="GO:0043548">
    <property type="term" value="F:phosphatidylinositol 3-kinase binding"/>
    <property type="evidence" value="ECO:0007669"/>
    <property type="project" value="InterPro"/>
</dbReference>
<dbReference type="AlphaFoldDB" id="A0A4X1TCW2"/>
<name>A0A4X1TCW2_PIG</name>
<feature type="transmembrane region" description="Helical" evidence="14">
    <location>
        <begin position="73"/>
        <end position="96"/>
    </location>
</feature>
<keyword evidence="5 14" id="KW-0812">Transmembrane</keyword>
<evidence type="ECO:0000313" key="15">
    <source>
        <dbReference type="Ensembl" id="ENSSSCP00070014146.1"/>
    </source>
</evidence>
<feature type="transmembrane region" description="Helical" evidence="14">
    <location>
        <begin position="42"/>
        <end position="61"/>
    </location>
</feature>
<evidence type="ECO:0000256" key="11">
    <source>
        <dbReference type="ARBA" id="ARBA00031053"/>
    </source>
</evidence>
<evidence type="ECO:0000256" key="9">
    <source>
        <dbReference type="ARBA" id="ARBA00023157"/>
    </source>
</evidence>
<proteinExistence type="inferred from homology"/>
<feature type="compositionally biased region" description="Gly residues" evidence="13">
    <location>
        <begin position="125"/>
        <end position="140"/>
    </location>
</feature>
<evidence type="ECO:0000256" key="7">
    <source>
        <dbReference type="ARBA" id="ARBA00022989"/>
    </source>
</evidence>
<evidence type="ECO:0000256" key="6">
    <source>
        <dbReference type="ARBA" id="ARBA00022729"/>
    </source>
</evidence>
<accession>A0A4X1TCW2</accession>
<dbReference type="Ensembl" id="ENSSSCT00070017092.1">
    <property type="protein sequence ID" value="ENSSSCP00070014146.1"/>
    <property type="gene ID" value="ENSSSCG00070008830.1"/>
</dbReference>
<sequence>MQEADCLATSRVTSAIAASLLPPLFLRTSVDQNPSRPQSTMAPPGGILFLLLLPVAAAQVTSGSCSGCGPLSLPLLAGLVAADAVVSLLIVVGVCVCGRPRSRPTQGEGRDGLGLKRVGVPREGGPQGGGPRASPGGSGETLGAVLGGTPEETPETGGPQGSGDVGGRWVVRPRALSPPPPEDGKIYINMPGRG</sequence>
<keyword evidence="8 14" id="KW-0472">Membrane</keyword>
<comment type="subcellular location">
    <subcellularLocation>
        <location evidence="1">Membrane</location>
        <topology evidence="1">Single-pass type I membrane protein</topology>
    </subcellularLocation>
</comment>
<keyword evidence="7 14" id="KW-1133">Transmembrane helix</keyword>
<feature type="region of interest" description="Disordered" evidence="13">
    <location>
        <begin position="101"/>
        <end position="194"/>
    </location>
</feature>
<dbReference type="Proteomes" id="UP000314985">
    <property type="component" value="Chromosome 6"/>
</dbReference>
<protein>
    <recommendedName>
        <fullName evidence="3">Hematopoietic cell signal transducer</fullName>
    </recommendedName>
    <alternativeName>
        <fullName evidence="12">DNAX-activation protein 10</fullName>
    </alternativeName>
    <alternativeName>
        <fullName evidence="11">Membrane protein DAP10</fullName>
    </alternativeName>
</protein>
<evidence type="ECO:0000256" key="2">
    <source>
        <dbReference type="ARBA" id="ARBA00006724"/>
    </source>
</evidence>
<comment type="similarity">
    <text evidence="2">Belongs to the DAP10 family.</text>
</comment>
<evidence type="ECO:0000256" key="1">
    <source>
        <dbReference type="ARBA" id="ARBA00004479"/>
    </source>
</evidence>
<evidence type="ECO:0000256" key="13">
    <source>
        <dbReference type="SAM" id="MobiDB-lite"/>
    </source>
</evidence>
<evidence type="ECO:0000256" key="14">
    <source>
        <dbReference type="SAM" id="Phobius"/>
    </source>
</evidence>
<evidence type="ECO:0000256" key="8">
    <source>
        <dbReference type="ARBA" id="ARBA00023136"/>
    </source>
</evidence>
<dbReference type="InterPro" id="IPR009861">
    <property type="entry name" value="HCST"/>
</dbReference>
<dbReference type="PANTHER" id="PTHR21409">
    <property type="entry name" value="HEMATOPOIETIC CELL SIGNAL TRANSDUCER"/>
    <property type="match status" value="1"/>
</dbReference>
<evidence type="ECO:0000256" key="10">
    <source>
        <dbReference type="ARBA" id="ARBA00023180"/>
    </source>
</evidence>
<dbReference type="GO" id="GO:0016020">
    <property type="term" value="C:membrane"/>
    <property type="evidence" value="ECO:0007669"/>
    <property type="project" value="UniProtKB-SubCell"/>
</dbReference>
<keyword evidence="4" id="KW-0597">Phosphoprotein</keyword>
<evidence type="ECO:0000256" key="4">
    <source>
        <dbReference type="ARBA" id="ARBA00022553"/>
    </source>
</evidence>
<keyword evidence="9" id="KW-1015">Disulfide bond</keyword>